<reference evidence="2" key="1">
    <citation type="submission" date="2018-12" db="EMBL/GenBank/DDBJ databases">
        <authorList>
            <person name="Will S."/>
            <person name="Neumann-Schaal M."/>
            <person name="Henke P."/>
        </authorList>
    </citation>
    <scope>NUCLEOTIDE SEQUENCE</scope>
    <source>
        <strain evidence="2">PCC 7102</strain>
    </source>
</reference>
<dbReference type="AlphaFoldDB" id="A0A3S1AN69"/>
<protein>
    <submittedName>
        <fullName evidence="2">Uncharacterized protein</fullName>
    </submittedName>
</protein>
<keyword evidence="1" id="KW-0472">Membrane</keyword>
<evidence type="ECO:0000313" key="2">
    <source>
        <dbReference type="EMBL" id="RUT05209.1"/>
    </source>
</evidence>
<accession>A0A3S1AN69</accession>
<keyword evidence="1" id="KW-1133">Transmembrane helix</keyword>
<evidence type="ECO:0000256" key="1">
    <source>
        <dbReference type="SAM" id="Phobius"/>
    </source>
</evidence>
<keyword evidence="1" id="KW-0812">Transmembrane</keyword>
<comment type="caution">
    <text evidence="2">The sequence shown here is derived from an EMBL/GenBank/DDBJ whole genome shotgun (WGS) entry which is preliminary data.</text>
</comment>
<reference evidence="2" key="2">
    <citation type="journal article" date="2019" name="Genome Biol. Evol.">
        <title>Day and night: Metabolic profiles and evolutionary relationships of six axenic non-marine cyanobacteria.</title>
        <authorList>
            <person name="Will S.E."/>
            <person name="Henke P."/>
            <person name="Boedeker C."/>
            <person name="Huang S."/>
            <person name="Brinkmann H."/>
            <person name="Rohde M."/>
            <person name="Jarek M."/>
            <person name="Friedl T."/>
            <person name="Seufert S."/>
            <person name="Schumacher M."/>
            <person name="Overmann J."/>
            <person name="Neumann-Schaal M."/>
            <person name="Petersen J."/>
        </authorList>
    </citation>
    <scope>NUCLEOTIDE SEQUENCE [LARGE SCALE GENOMIC DNA]</scope>
    <source>
        <strain evidence="2">PCC 7102</strain>
    </source>
</reference>
<gene>
    <name evidence="2" type="ORF">DSM106972_040300</name>
</gene>
<evidence type="ECO:0000313" key="3">
    <source>
        <dbReference type="Proteomes" id="UP000271624"/>
    </source>
</evidence>
<dbReference type="EMBL" id="RSCL01000009">
    <property type="protein sequence ID" value="RUT05209.1"/>
    <property type="molecule type" value="Genomic_DNA"/>
</dbReference>
<feature type="transmembrane region" description="Helical" evidence="1">
    <location>
        <begin position="112"/>
        <end position="130"/>
    </location>
</feature>
<dbReference type="OrthoDB" id="517797at2"/>
<dbReference type="Proteomes" id="UP000271624">
    <property type="component" value="Unassembled WGS sequence"/>
</dbReference>
<sequence>MKKIISKSKKLFSWLVPYKISNLYIPLSLEKLQQILIDISETGIVEKIPVLFGAIDVKYHVRLINEDFFKVEGPFMHKRVCLLTQGKIMSEPNTNGVIIELKMRLLDDDIKGSITSGLFILICLITLGGYKSPVNVFIIMTLLSFIFYGVMTINFHYEASNIKKILAQKLTI</sequence>
<organism evidence="2 3">
    <name type="scientific">Dulcicalothrix desertica PCC 7102</name>
    <dbReference type="NCBI Taxonomy" id="232991"/>
    <lineage>
        <taxon>Bacteria</taxon>
        <taxon>Bacillati</taxon>
        <taxon>Cyanobacteriota</taxon>
        <taxon>Cyanophyceae</taxon>
        <taxon>Nostocales</taxon>
        <taxon>Calotrichaceae</taxon>
        <taxon>Dulcicalothrix</taxon>
    </lineage>
</organism>
<feature type="transmembrane region" description="Helical" evidence="1">
    <location>
        <begin position="136"/>
        <end position="157"/>
    </location>
</feature>
<dbReference type="RefSeq" id="WP_127082450.1">
    <property type="nucleotide sequence ID" value="NZ_RSCL01000009.1"/>
</dbReference>
<proteinExistence type="predicted"/>
<keyword evidence="3" id="KW-1185">Reference proteome</keyword>
<name>A0A3S1AN69_9CYAN</name>